<dbReference type="PANTHER" id="PTHR19303">
    <property type="entry name" value="TRANSPOSON"/>
    <property type="match status" value="1"/>
</dbReference>
<keyword evidence="12" id="KW-1185">Reference proteome</keyword>
<keyword evidence="3 7" id="KW-0863">Zinc-finger</keyword>
<dbReference type="InterPro" id="IPR048365">
    <property type="entry name" value="TNP-like_RNaseH_N"/>
</dbReference>
<dbReference type="InterPro" id="IPR007889">
    <property type="entry name" value="HTH_Psq"/>
</dbReference>
<feature type="domain" description="PHD-type" evidence="9">
    <location>
        <begin position="1497"/>
        <end position="1554"/>
    </location>
</feature>
<dbReference type="Gene3D" id="3.30.40.10">
    <property type="entry name" value="Zinc/RING finger domain, C3HC4 (zinc finger)"/>
    <property type="match status" value="1"/>
</dbReference>
<name>A0AAV8ZR49_9CUCU</name>
<dbReference type="InterPro" id="IPR011011">
    <property type="entry name" value="Znf_FYVE_PHD"/>
</dbReference>
<evidence type="ECO:0000256" key="5">
    <source>
        <dbReference type="ARBA" id="ARBA00023125"/>
    </source>
</evidence>
<dbReference type="InterPro" id="IPR019786">
    <property type="entry name" value="Zinc_finger_PHD-type_CS"/>
</dbReference>
<dbReference type="Pfam" id="PF12017">
    <property type="entry name" value="Tnp_P_element"/>
    <property type="match status" value="1"/>
</dbReference>
<dbReference type="GO" id="GO:0008270">
    <property type="term" value="F:zinc ion binding"/>
    <property type="evidence" value="ECO:0007669"/>
    <property type="project" value="UniProtKB-KW"/>
</dbReference>
<evidence type="ECO:0000259" key="9">
    <source>
        <dbReference type="PROSITE" id="PS50016"/>
    </source>
</evidence>
<dbReference type="GO" id="GO:0003677">
    <property type="term" value="F:DNA binding"/>
    <property type="evidence" value="ECO:0007669"/>
    <property type="project" value="UniProtKB-KW"/>
</dbReference>
<evidence type="ECO:0000256" key="6">
    <source>
        <dbReference type="ARBA" id="ARBA00023242"/>
    </source>
</evidence>
<dbReference type="Pfam" id="PF21787">
    <property type="entry name" value="TNP-like_RNaseH_N"/>
    <property type="match status" value="2"/>
</dbReference>
<evidence type="ECO:0000313" key="12">
    <source>
        <dbReference type="Proteomes" id="UP001162156"/>
    </source>
</evidence>
<keyword evidence="6" id="KW-0539">Nucleus</keyword>
<sequence>FPFKRPEILKLCVQAIRWENWFPSKMSRLCGEHFLPSDNQDKPFCNAKFLKPVPSIFSFPKHLAQKAVFPRRKLLRDIADNQNKDEAMQVDTAESELNLPSASASLQKDQESQTPVDNKLFMLKRTIKTLRQKVRRKDLRISTMKDVIKEISKSGHSTENLDAVLENYFRDLPLELVLLQKKDAELKHPTQRRYSSLMKKFAHTLYFYSPKAYHFLRQHFVLPEGRTIRRWLSSVNCNPGILEVLEFLKEKAKQDKHLKNCVLIFDSMAIRKQVLWDAAEGRFIGNVNYGGIVDVNFEAVASEALFFQITNANLQPQLINTCISRLYENSITIRSITSDGAQTNITTYNKLGCTLTGEEIVPYFRHPCNSNLKGPLELYFSCIRSRGGWNNNPNCQQLKWSPRQLLFRNSVTPSVSANCGNFSNFCTPTFEFRSEARQKQDACKIQEEKEIDVFISCLDMKPKVKGKFHQYDEDSLKKAVEAVRNGGKLRVICRQYGIPKSTVQDRIEGKVSDDCKHMGPDPVLTRENEQKLVTWIENLAACGFPIKKDELLNTVQKIVQKEKLKTPFTNGRLGGSWFYSFMKRHSHLALKNAEALEKYRAQITEEYIRSWFGDLKSFFNQIECCNYFRRPKSYFERRRITEKLILKLKPELSELGFCTNTILTLVKSLIPKMSDGSGVLFFTPEEIDEMEVVFADDTSTTESDALSKVSDQNSGVVIIQDILLNPKADNLRQEAFARKEDDDKFQEIEKINVTEEKIKTGEVEQIEKSIIYEERLQTENTLQGVESEKPNLKQERVRTTKEIIKPIVDGDNLDEKKIVQEKQVAEESTSLEKEKIIIDGSETQPVTEKTNFKKEQPERDHRLSKRTDKGITKPTINDKHLEEEKIIQEQTMTEFASLRNEKNNSPNPIGRVQTESVIEQPLNKNTKKRQREKIPSAISSNAWRKYYEDKLKEKEEKENAKKKNADNLDQEAEGSSMRDNETEVEIDDQKNQNQSIFKQKCGECEEELESDAEIETEKNTVQNGEKLREVCRRYGVPKSTVLDRIKGRVTTSRMGPNPILTDENEQLLVNWISALSKCGFPLKKQELLSAVEKNRQRRQHKNSVQKWSSRPDMVCWIFEKTPRNSNETFLKEPNALSILQDPSRILNGDESGFSLCPKTGKVLGLKGHNSYSVKQDGRIGPPVVVFPYIRPPKALVESMPADWILGKSETGWMWSDKPVLFLVDGHRSHMSIELSRFCDKNGIILYALPPNATHLLQPADVSIFKPMKEYWRQYVREWQIEYNRVVTKTEFCPIFKMVLNHPKMKQNIKNGFKACGLYPFNSNAIDYSKCVQNTLETINSTSNEVNNNSDNITQNKINSAEKALSALSSDLSERKIDADLILTMIKRMKNIDVLTEDAVISEYEIREDGVLESINKENINVLSICVRTENLQQDALGEAILQLTEDNTDMLNNHNKLELAFKKHLTFPKPLEKKAAKKGKSIPEFVPLTTINMEAEKQKCGVCEEPLDSDAELEDEKDVGCDLCPRWFHLGCTKFVGSKYDDVANEDFVCDLCM</sequence>
<feature type="compositionally biased region" description="Basic and acidic residues" evidence="8">
    <location>
        <begin position="955"/>
        <end position="966"/>
    </location>
</feature>
<feature type="region of interest" description="Disordered" evidence="8">
    <location>
        <begin position="900"/>
        <end position="937"/>
    </location>
</feature>
<dbReference type="InterPro" id="IPR004875">
    <property type="entry name" value="DDE_SF_endonuclease_dom"/>
</dbReference>
<dbReference type="SUPFAM" id="SSF57903">
    <property type="entry name" value="FYVE/PHD zinc finger"/>
    <property type="match status" value="1"/>
</dbReference>
<evidence type="ECO:0000256" key="2">
    <source>
        <dbReference type="ARBA" id="ARBA00022723"/>
    </source>
</evidence>
<evidence type="ECO:0000256" key="3">
    <source>
        <dbReference type="ARBA" id="ARBA00022771"/>
    </source>
</evidence>
<keyword evidence="2" id="KW-0479">Metal-binding</keyword>
<evidence type="ECO:0000256" key="1">
    <source>
        <dbReference type="ARBA" id="ARBA00004123"/>
    </source>
</evidence>
<dbReference type="GO" id="GO:0005634">
    <property type="term" value="C:nucleus"/>
    <property type="evidence" value="ECO:0007669"/>
    <property type="project" value="UniProtKB-SubCell"/>
</dbReference>
<dbReference type="Pfam" id="PF03221">
    <property type="entry name" value="HTH_Tnp_Tc5"/>
    <property type="match status" value="1"/>
</dbReference>
<dbReference type="InterPro" id="IPR001965">
    <property type="entry name" value="Znf_PHD"/>
</dbReference>
<dbReference type="SUPFAM" id="SSF46689">
    <property type="entry name" value="Homeodomain-like"/>
    <property type="match status" value="1"/>
</dbReference>
<keyword evidence="5" id="KW-0238">DNA-binding</keyword>
<dbReference type="PROSITE" id="PS50016">
    <property type="entry name" value="ZF_PHD_2"/>
    <property type="match status" value="1"/>
</dbReference>
<evidence type="ECO:0000256" key="7">
    <source>
        <dbReference type="PROSITE-ProRule" id="PRU00146"/>
    </source>
</evidence>
<evidence type="ECO:0000259" key="10">
    <source>
        <dbReference type="PROSITE" id="PS51253"/>
    </source>
</evidence>
<dbReference type="Pfam" id="PF05225">
    <property type="entry name" value="HTH_psq"/>
    <property type="match status" value="1"/>
</dbReference>
<feature type="region of interest" description="Disordered" evidence="8">
    <location>
        <begin position="955"/>
        <end position="988"/>
    </location>
</feature>
<organism evidence="11 12">
    <name type="scientific">Rhamnusium bicolor</name>
    <dbReference type="NCBI Taxonomy" id="1586634"/>
    <lineage>
        <taxon>Eukaryota</taxon>
        <taxon>Metazoa</taxon>
        <taxon>Ecdysozoa</taxon>
        <taxon>Arthropoda</taxon>
        <taxon>Hexapoda</taxon>
        <taxon>Insecta</taxon>
        <taxon>Pterygota</taxon>
        <taxon>Neoptera</taxon>
        <taxon>Endopterygota</taxon>
        <taxon>Coleoptera</taxon>
        <taxon>Polyphaga</taxon>
        <taxon>Cucujiformia</taxon>
        <taxon>Chrysomeloidea</taxon>
        <taxon>Cerambycidae</taxon>
        <taxon>Lepturinae</taxon>
        <taxon>Rhagiini</taxon>
        <taxon>Rhamnusium</taxon>
    </lineage>
</organism>
<evidence type="ECO:0000256" key="8">
    <source>
        <dbReference type="SAM" id="MobiDB-lite"/>
    </source>
</evidence>
<dbReference type="InterPro" id="IPR009057">
    <property type="entry name" value="Homeodomain-like_sf"/>
</dbReference>
<dbReference type="InterPro" id="IPR019787">
    <property type="entry name" value="Znf_PHD-finger"/>
</dbReference>
<dbReference type="PROSITE" id="PS51253">
    <property type="entry name" value="HTH_CENPB"/>
    <property type="match status" value="1"/>
</dbReference>
<dbReference type="PANTHER" id="PTHR19303:SF74">
    <property type="entry name" value="POGO TRANSPOSABLE ELEMENT WITH KRAB DOMAIN"/>
    <property type="match status" value="1"/>
</dbReference>
<keyword evidence="4" id="KW-0862">Zinc</keyword>
<dbReference type="EMBL" id="JANEYF010000835">
    <property type="protein sequence ID" value="KAJ8967707.1"/>
    <property type="molecule type" value="Genomic_DNA"/>
</dbReference>
<dbReference type="InterPro" id="IPR013083">
    <property type="entry name" value="Znf_RING/FYVE/PHD"/>
</dbReference>
<dbReference type="InterPro" id="IPR006600">
    <property type="entry name" value="HTH_CenpB_DNA-bd_dom"/>
</dbReference>
<dbReference type="SMART" id="SM00249">
    <property type="entry name" value="PHD"/>
    <property type="match status" value="1"/>
</dbReference>
<dbReference type="Gene3D" id="1.10.10.60">
    <property type="entry name" value="Homeodomain-like"/>
    <property type="match status" value="1"/>
</dbReference>
<protein>
    <submittedName>
        <fullName evidence="11">Uncharacterized protein</fullName>
    </submittedName>
</protein>
<dbReference type="Proteomes" id="UP001162156">
    <property type="component" value="Unassembled WGS sequence"/>
</dbReference>
<evidence type="ECO:0000313" key="11">
    <source>
        <dbReference type="EMBL" id="KAJ8967707.1"/>
    </source>
</evidence>
<accession>A0AAV8ZR49</accession>
<feature type="non-terminal residue" evidence="11">
    <location>
        <position position="1"/>
    </location>
</feature>
<feature type="compositionally biased region" description="Polar residues" evidence="8">
    <location>
        <begin position="903"/>
        <end position="917"/>
    </location>
</feature>
<gene>
    <name evidence="11" type="ORF">NQ314_002653</name>
</gene>
<proteinExistence type="predicted"/>
<evidence type="ECO:0000256" key="4">
    <source>
        <dbReference type="ARBA" id="ARBA00022833"/>
    </source>
</evidence>
<dbReference type="PROSITE" id="PS01359">
    <property type="entry name" value="ZF_PHD_1"/>
    <property type="match status" value="1"/>
</dbReference>
<dbReference type="CDD" id="cd15517">
    <property type="entry name" value="PHD_TCF19_like"/>
    <property type="match status" value="1"/>
</dbReference>
<dbReference type="Pfam" id="PF03184">
    <property type="entry name" value="DDE_1"/>
    <property type="match status" value="1"/>
</dbReference>
<dbReference type="InterPro" id="IPR050863">
    <property type="entry name" value="CenT-Element_Derived"/>
</dbReference>
<feature type="compositionally biased region" description="Basic and acidic residues" evidence="8">
    <location>
        <begin position="850"/>
        <end position="873"/>
    </location>
</feature>
<comment type="subcellular location">
    <subcellularLocation>
        <location evidence="1">Nucleus</location>
    </subcellularLocation>
</comment>
<dbReference type="Pfam" id="PF21789">
    <property type="entry name" value="TNP-like_RNaseH_C"/>
    <property type="match status" value="1"/>
</dbReference>
<feature type="region of interest" description="Disordered" evidence="8">
    <location>
        <begin position="844"/>
        <end position="873"/>
    </location>
</feature>
<dbReference type="InterPro" id="IPR048367">
    <property type="entry name" value="TNP-like_RNaseH_C"/>
</dbReference>
<comment type="caution">
    <text evidence="11">The sequence shown here is derived from an EMBL/GenBank/DDBJ whole genome shotgun (WGS) entry which is preliminary data.</text>
</comment>
<reference evidence="11" key="1">
    <citation type="journal article" date="2023" name="Insect Mol. Biol.">
        <title>Genome sequencing provides insights into the evolution of gene families encoding plant cell wall-degrading enzymes in longhorned beetles.</title>
        <authorList>
            <person name="Shin N.R."/>
            <person name="Okamura Y."/>
            <person name="Kirsch R."/>
            <person name="Pauchet Y."/>
        </authorList>
    </citation>
    <scope>NUCLEOTIDE SEQUENCE</scope>
    <source>
        <strain evidence="11">RBIC_L_NR</strain>
    </source>
</reference>
<dbReference type="InterPro" id="IPR021896">
    <property type="entry name" value="THAP9-like_HTH"/>
</dbReference>
<feature type="domain" description="HTH CENPB-type" evidence="10">
    <location>
        <begin position="516"/>
        <end position="591"/>
    </location>
</feature>